<name>A0A9Y2AJ64_9FIRM</name>
<dbReference type="GO" id="GO:0003677">
    <property type="term" value="F:DNA binding"/>
    <property type="evidence" value="ECO:0007669"/>
    <property type="project" value="InterPro"/>
</dbReference>
<dbReference type="Proteomes" id="UP001243623">
    <property type="component" value="Chromosome"/>
</dbReference>
<dbReference type="GO" id="GO:0006313">
    <property type="term" value="P:DNA transposition"/>
    <property type="evidence" value="ECO:0007669"/>
    <property type="project" value="InterPro"/>
</dbReference>
<dbReference type="InterPro" id="IPR049945">
    <property type="entry name" value="AAA_22"/>
</dbReference>
<keyword evidence="4" id="KW-1185">Reference proteome</keyword>
<dbReference type="Pfam" id="PF09077">
    <property type="entry name" value="Phage-MuB_C"/>
    <property type="match status" value="1"/>
</dbReference>
<evidence type="ECO:0000313" key="3">
    <source>
        <dbReference type="EMBL" id="WIW70633.1"/>
    </source>
</evidence>
<dbReference type="RefSeq" id="WP_309320475.1">
    <property type="nucleotide sequence ID" value="NZ_CP120678.1"/>
</dbReference>
<proteinExistence type="predicted"/>
<dbReference type="Gene3D" id="1.10.1180.10">
    <property type="entry name" value="B transposition protein, C-terminal domain"/>
    <property type="match status" value="1"/>
</dbReference>
<evidence type="ECO:0000256" key="1">
    <source>
        <dbReference type="SAM" id="Coils"/>
    </source>
</evidence>
<dbReference type="InterPro" id="IPR003593">
    <property type="entry name" value="AAA+_ATPase"/>
</dbReference>
<dbReference type="SMART" id="SM00382">
    <property type="entry name" value="AAA"/>
    <property type="match status" value="1"/>
</dbReference>
<dbReference type="InterPro" id="IPR009084">
    <property type="entry name" value="B_transpositn_C"/>
</dbReference>
<dbReference type="InterPro" id="IPR027417">
    <property type="entry name" value="P-loop_NTPase"/>
</dbReference>
<dbReference type="Pfam" id="PF13401">
    <property type="entry name" value="AAA_22"/>
    <property type="match status" value="1"/>
</dbReference>
<dbReference type="EMBL" id="CP120678">
    <property type="protein sequence ID" value="WIW70633.1"/>
    <property type="molecule type" value="Genomic_DNA"/>
</dbReference>
<dbReference type="SUPFAM" id="SSF52540">
    <property type="entry name" value="P-loop containing nucleoside triphosphate hydrolases"/>
    <property type="match status" value="1"/>
</dbReference>
<dbReference type="InterPro" id="IPR010982">
    <property type="entry name" value="Lambda_DNA-bd_dom_sf"/>
</dbReference>
<accession>A0A9Y2AJ64</accession>
<dbReference type="GO" id="GO:0016887">
    <property type="term" value="F:ATP hydrolysis activity"/>
    <property type="evidence" value="ECO:0007669"/>
    <property type="project" value="InterPro"/>
</dbReference>
<sequence>MENQELDISIIIEKVNAYLDMHKEISQEKFAKMAGISGGSLSSFLANKYHGRVENVAKKIMAVLGIEETRKEAVFSVKEPERVVTAVMKEMWFGLQYANDRNDVIVIYGAPGIGKTVTINKWVAENPNSLFFTASPNIRSGRDVMEEILEALNKKAEGRNKSLEKNIIAILKNTNRPILIDEAHFLRLDGLETLRRIYDATKCPLVLVGNPAIMESITERNKTITGQFFSRAVRIALDMKVKMEDVKAIVLQNGVELDEDCLNELYKVANSIGAFRIMVKLFLFAWTIANQCKEAIAIEHIRSAKKVIISV</sequence>
<dbReference type="PROSITE" id="PS50943">
    <property type="entry name" value="HTH_CROC1"/>
    <property type="match status" value="1"/>
</dbReference>
<dbReference type="InterPro" id="IPR036733">
    <property type="entry name" value="B_transposit_C_sf"/>
</dbReference>
<feature type="coiled-coil region" evidence="1">
    <location>
        <begin position="146"/>
        <end position="173"/>
    </location>
</feature>
<organism evidence="3 4">
    <name type="scientific">Selenobaculum gibii</name>
    <dbReference type="NCBI Taxonomy" id="3054208"/>
    <lineage>
        <taxon>Bacteria</taxon>
        <taxon>Bacillati</taxon>
        <taxon>Bacillota</taxon>
        <taxon>Negativicutes</taxon>
        <taxon>Selenomonadales</taxon>
        <taxon>Selenomonadaceae</taxon>
        <taxon>Selenobaculum</taxon>
    </lineage>
</organism>
<reference evidence="3" key="1">
    <citation type="submission" date="2023-03" db="EMBL/GenBank/DDBJ databases">
        <title>Selenobaculum gbiensis gen. nov. sp. nov., a new bacterium isolated from the gut microbiota of IBD patient.</title>
        <authorList>
            <person name="Yeo S."/>
            <person name="Park H."/>
            <person name="Huh C.S."/>
        </authorList>
    </citation>
    <scope>NUCLEOTIDE SEQUENCE</scope>
    <source>
        <strain evidence="3">ICN-92133</strain>
    </source>
</reference>
<dbReference type="AlphaFoldDB" id="A0A9Y2AJ64"/>
<evidence type="ECO:0000259" key="2">
    <source>
        <dbReference type="PROSITE" id="PS50943"/>
    </source>
</evidence>
<dbReference type="Gene3D" id="1.10.260.40">
    <property type="entry name" value="lambda repressor-like DNA-binding domains"/>
    <property type="match status" value="1"/>
</dbReference>
<dbReference type="InterPro" id="IPR052026">
    <property type="entry name" value="ExeA_AAA_ATPase_DNA-bind"/>
</dbReference>
<feature type="domain" description="HTH cro/C1-type" evidence="2">
    <location>
        <begin position="25"/>
        <end position="71"/>
    </location>
</feature>
<keyword evidence="1" id="KW-0175">Coiled coil</keyword>
<dbReference type="Gene3D" id="3.40.50.300">
    <property type="entry name" value="P-loop containing nucleotide triphosphate hydrolases"/>
    <property type="match status" value="1"/>
</dbReference>
<dbReference type="PANTHER" id="PTHR35894:SF5">
    <property type="entry name" value="MU-LIKE PROPHAGE FLUMU DNA TRANSPOSITION PROTEIN B"/>
    <property type="match status" value="1"/>
</dbReference>
<evidence type="ECO:0000313" key="4">
    <source>
        <dbReference type="Proteomes" id="UP001243623"/>
    </source>
</evidence>
<gene>
    <name evidence="3" type="ORF">P3F81_12215</name>
</gene>
<dbReference type="PANTHER" id="PTHR35894">
    <property type="entry name" value="GENERAL SECRETION PATHWAY PROTEIN A-RELATED"/>
    <property type="match status" value="1"/>
</dbReference>
<protein>
    <submittedName>
        <fullName evidence="3">AAA family ATPase</fullName>
    </submittedName>
</protein>
<dbReference type="InterPro" id="IPR001387">
    <property type="entry name" value="Cro/C1-type_HTH"/>
</dbReference>
<dbReference type="KEGG" id="sgbi:P3F81_12215"/>